<evidence type="ECO:0000256" key="3">
    <source>
        <dbReference type="ARBA" id="ARBA00022692"/>
    </source>
</evidence>
<evidence type="ECO:0000313" key="8">
    <source>
        <dbReference type="EMBL" id="KRL82715.1"/>
    </source>
</evidence>
<organism evidence="8 9">
    <name type="scientific">Ligilactobacillus equi DSM 15833 = JCM 10991</name>
    <dbReference type="NCBI Taxonomy" id="1423740"/>
    <lineage>
        <taxon>Bacteria</taxon>
        <taxon>Bacillati</taxon>
        <taxon>Bacillota</taxon>
        <taxon>Bacilli</taxon>
        <taxon>Lactobacillales</taxon>
        <taxon>Lactobacillaceae</taxon>
        <taxon>Ligilactobacillus</taxon>
    </lineage>
</organism>
<name>A0A0R1TZR0_9LACO</name>
<accession>A0A0R1TZR0</accession>
<evidence type="ECO:0000313" key="9">
    <source>
        <dbReference type="Proteomes" id="UP000051048"/>
    </source>
</evidence>
<dbReference type="PANTHER" id="PTHR19139:SF199">
    <property type="entry name" value="MIP17260P"/>
    <property type="match status" value="1"/>
</dbReference>
<evidence type="ECO:0000256" key="2">
    <source>
        <dbReference type="ARBA" id="ARBA00006175"/>
    </source>
</evidence>
<keyword evidence="4 7" id="KW-1133">Transmembrane helix</keyword>
<proteinExistence type="inferred from homology"/>
<sequence length="242" mass="25760">MFLIVFLNLGSLCLKCKKIIYKGEFFMSMKKYLAEFFGTLILIMLGTASVVIAKGNVLTIAFAFGLAVTISAYSFGAISGGHFNPAVTTAMLINRKIDAKDALGYIIAQFLGATAGSAFVLYFVKSMGLASNALGQTDFTKISPFTALIVEILATFLFVTIILLVTSDRFGNPDLAGLVIGLALAMLIVFAINLTGASLNPARSFGPAIFAGGSALKHFWVYLIAPEIGAVLAAFCARFFEE</sequence>
<evidence type="ECO:0000256" key="6">
    <source>
        <dbReference type="RuleBase" id="RU000477"/>
    </source>
</evidence>
<dbReference type="AlphaFoldDB" id="A0A0R1TZR0"/>
<dbReference type="GO" id="GO:0005886">
    <property type="term" value="C:plasma membrane"/>
    <property type="evidence" value="ECO:0007669"/>
    <property type="project" value="TreeGrafter"/>
</dbReference>
<comment type="caution">
    <text evidence="8">The sequence shown here is derived from an EMBL/GenBank/DDBJ whole genome shotgun (WGS) entry which is preliminary data.</text>
</comment>
<dbReference type="PATRIC" id="fig|1423740.3.peg.943"/>
<dbReference type="PANTHER" id="PTHR19139">
    <property type="entry name" value="AQUAPORIN TRANSPORTER"/>
    <property type="match status" value="1"/>
</dbReference>
<reference evidence="8 9" key="1">
    <citation type="journal article" date="2015" name="Genome Announc.">
        <title>Expanding the biotechnology potential of lactobacilli through comparative genomics of 213 strains and associated genera.</title>
        <authorList>
            <person name="Sun Z."/>
            <person name="Harris H.M."/>
            <person name="McCann A."/>
            <person name="Guo C."/>
            <person name="Argimon S."/>
            <person name="Zhang W."/>
            <person name="Yang X."/>
            <person name="Jeffery I.B."/>
            <person name="Cooney J.C."/>
            <person name="Kagawa T.F."/>
            <person name="Liu W."/>
            <person name="Song Y."/>
            <person name="Salvetti E."/>
            <person name="Wrobel A."/>
            <person name="Rasinkangas P."/>
            <person name="Parkhill J."/>
            <person name="Rea M.C."/>
            <person name="O'Sullivan O."/>
            <person name="Ritari J."/>
            <person name="Douillard F.P."/>
            <person name="Paul Ross R."/>
            <person name="Yang R."/>
            <person name="Briner A.E."/>
            <person name="Felis G.E."/>
            <person name="de Vos W.M."/>
            <person name="Barrangou R."/>
            <person name="Klaenhammer T.R."/>
            <person name="Caufield P.W."/>
            <person name="Cui Y."/>
            <person name="Zhang H."/>
            <person name="O'Toole P.W."/>
        </authorList>
    </citation>
    <scope>NUCLEOTIDE SEQUENCE [LARGE SCALE GENOMIC DNA]</scope>
    <source>
        <strain evidence="8 9">DSM 15833</strain>
    </source>
</reference>
<feature type="transmembrane region" description="Helical" evidence="7">
    <location>
        <begin position="58"/>
        <end position="81"/>
    </location>
</feature>
<dbReference type="InterPro" id="IPR034294">
    <property type="entry name" value="Aquaporin_transptr"/>
</dbReference>
<gene>
    <name evidence="8" type="ORF">FC36_GL000886</name>
</gene>
<keyword evidence="6" id="KW-0813">Transport</keyword>
<keyword evidence="5 7" id="KW-0472">Membrane</keyword>
<protein>
    <submittedName>
        <fullName evidence="8">Glycerol uptake facilitator related permease</fullName>
    </submittedName>
</protein>
<dbReference type="Proteomes" id="UP000051048">
    <property type="component" value="Unassembled WGS sequence"/>
</dbReference>
<dbReference type="EMBL" id="AZFH01000018">
    <property type="protein sequence ID" value="KRL82715.1"/>
    <property type="molecule type" value="Genomic_DNA"/>
</dbReference>
<feature type="transmembrane region" description="Helical" evidence="7">
    <location>
        <begin position="32"/>
        <end position="52"/>
    </location>
</feature>
<evidence type="ECO:0000256" key="1">
    <source>
        <dbReference type="ARBA" id="ARBA00004141"/>
    </source>
</evidence>
<dbReference type="Pfam" id="PF00230">
    <property type="entry name" value="MIP"/>
    <property type="match status" value="1"/>
</dbReference>
<comment type="subcellular location">
    <subcellularLocation>
        <location evidence="1">Membrane</location>
        <topology evidence="1">Multi-pass membrane protein</topology>
    </subcellularLocation>
</comment>
<feature type="transmembrane region" description="Helical" evidence="7">
    <location>
        <begin position="177"/>
        <end position="199"/>
    </location>
</feature>
<dbReference type="InterPro" id="IPR023271">
    <property type="entry name" value="Aquaporin-like"/>
</dbReference>
<dbReference type="STRING" id="1423740.FC36_GL000886"/>
<dbReference type="PRINTS" id="PR00783">
    <property type="entry name" value="MINTRINSICP"/>
</dbReference>
<dbReference type="GO" id="GO:0015250">
    <property type="term" value="F:water channel activity"/>
    <property type="evidence" value="ECO:0007669"/>
    <property type="project" value="TreeGrafter"/>
</dbReference>
<evidence type="ECO:0000256" key="5">
    <source>
        <dbReference type="ARBA" id="ARBA00023136"/>
    </source>
</evidence>
<feature type="transmembrane region" description="Helical" evidence="7">
    <location>
        <begin position="144"/>
        <end position="165"/>
    </location>
</feature>
<dbReference type="SUPFAM" id="SSF81338">
    <property type="entry name" value="Aquaporin-like"/>
    <property type="match status" value="1"/>
</dbReference>
<feature type="transmembrane region" description="Helical" evidence="7">
    <location>
        <begin position="102"/>
        <end position="124"/>
    </location>
</feature>
<evidence type="ECO:0000256" key="4">
    <source>
        <dbReference type="ARBA" id="ARBA00022989"/>
    </source>
</evidence>
<evidence type="ECO:0000256" key="7">
    <source>
        <dbReference type="SAM" id="Phobius"/>
    </source>
</evidence>
<comment type="similarity">
    <text evidence="2 6">Belongs to the MIP/aquaporin (TC 1.A.8) family.</text>
</comment>
<dbReference type="InterPro" id="IPR000425">
    <property type="entry name" value="MIP"/>
</dbReference>
<feature type="transmembrane region" description="Helical" evidence="7">
    <location>
        <begin position="219"/>
        <end position="240"/>
    </location>
</feature>
<keyword evidence="3 6" id="KW-0812">Transmembrane</keyword>
<dbReference type="Gene3D" id="1.20.1080.10">
    <property type="entry name" value="Glycerol uptake facilitator protein"/>
    <property type="match status" value="1"/>
</dbReference>